<dbReference type="OrthoDB" id="10063137at2759"/>
<dbReference type="SUPFAM" id="SSF53927">
    <property type="entry name" value="Cytidine deaminase-like"/>
    <property type="match status" value="1"/>
</dbReference>
<feature type="domain" description="CMP/dCMP-type deaminase" evidence="10">
    <location>
        <begin position="222"/>
        <end position="361"/>
    </location>
</feature>
<dbReference type="PROSITE" id="PS51747">
    <property type="entry name" value="CYT_DCMP_DEAMINASES_2"/>
    <property type="match status" value="1"/>
</dbReference>
<dbReference type="OMA" id="YFMRLAD"/>
<dbReference type="EMBL" id="MCGN01000002">
    <property type="protein sequence ID" value="ORZ00900.1"/>
    <property type="molecule type" value="Genomic_DNA"/>
</dbReference>
<keyword evidence="5" id="KW-0378">Hydrolase</keyword>
<keyword evidence="3" id="KW-0479">Metal-binding</keyword>
<evidence type="ECO:0000256" key="4">
    <source>
        <dbReference type="ARBA" id="ARBA00022727"/>
    </source>
</evidence>
<comment type="similarity">
    <text evidence="2">Belongs to the cytidine and deoxycytidylate deaminase family.</text>
</comment>
<reference evidence="11 12" key="1">
    <citation type="submission" date="2016-07" db="EMBL/GenBank/DDBJ databases">
        <title>Pervasive Adenine N6-methylation of Active Genes in Fungi.</title>
        <authorList>
            <consortium name="DOE Joint Genome Institute"/>
            <person name="Mondo S.J."/>
            <person name="Dannebaum R.O."/>
            <person name="Kuo R.C."/>
            <person name="Labutti K."/>
            <person name="Haridas S."/>
            <person name="Kuo A."/>
            <person name="Salamov A."/>
            <person name="Ahrendt S.R."/>
            <person name="Lipzen A."/>
            <person name="Sullivan W."/>
            <person name="Andreopoulos W.B."/>
            <person name="Clum A."/>
            <person name="Lindquist E."/>
            <person name="Daum C."/>
            <person name="Ramamoorthy G.K."/>
            <person name="Gryganskyi A."/>
            <person name="Culley D."/>
            <person name="Magnuson J.K."/>
            <person name="James T.Y."/>
            <person name="O'Malley M.A."/>
            <person name="Stajich J.E."/>
            <person name="Spatafora J.W."/>
            <person name="Visel A."/>
            <person name="Grigoriev I.V."/>
        </authorList>
    </citation>
    <scope>NUCLEOTIDE SEQUENCE [LARGE SCALE GENOMIC DNA]</scope>
    <source>
        <strain evidence="11 12">NRRL 2496</strain>
    </source>
</reference>
<dbReference type="GO" id="GO:0008270">
    <property type="term" value="F:zinc ion binding"/>
    <property type="evidence" value="ECO:0007669"/>
    <property type="project" value="InterPro"/>
</dbReference>
<organism evidence="11 12">
    <name type="scientific">Syncephalastrum racemosum</name>
    <name type="common">Filamentous fungus</name>
    <dbReference type="NCBI Taxonomy" id="13706"/>
    <lineage>
        <taxon>Eukaryota</taxon>
        <taxon>Fungi</taxon>
        <taxon>Fungi incertae sedis</taxon>
        <taxon>Mucoromycota</taxon>
        <taxon>Mucoromycotina</taxon>
        <taxon>Mucoromycetes</taxon>
        <taxon>Mucorales</taxon>
        <taxon>Syncephalastraceae</taxon>
        <taxon>Syncephalastrum</taxon>
    </lineage>
</organism>
<dbReference type="GO" id="GO:0005737">
    <property type="term" value="C:cytoplasm"/>
    <property type="evidence" value="ECO:0007669"/>
    <property type="project" value="TreeGrafter"/>
</dbReference>
<evidence type="ECO:0000313" key="11">
    <source>
        <dbReference type="EMBL" id="ORZ00900.1"/>
    </source>
</evidence>
<comment type="caution">
    <text evidence="11">The sequence shown here is derived from an EMBL/GenBank/DDBJ whole genome shotgun (WGS) entry which is preliminary data.</text>
</comment>
<dbReference type="Gene3D" id="3.40.140.10">
    <property type="entry name" value="Cytidine Deaminase, domain 2"/>
    <property type="match status" value="1"/>
</dbReference>
<dbReference type="CDD" id="cd01286">
    <property type="entry name" value="deoxycytidylate_deaminase"/>
    <property type="match status" value="1"/>
</dbReference>
<dbReference type="FunCoup" id="A0A1X2HNE6">
    <property type="interactions" value="49"/>
</dbReference>
<proteinExistence type="inferred from homology"/>
<evidence type="ECO:0000259" key="10">
    <source>
        <dbReference type="PROSITE" id="PS51747"/>
    </source>
</evidence>
<dbReference type="InterPro" id="IPR002125">
    <property type="entry name" value="CMP_dCMP_dom"/>
</dbReference>
<dbReference type="EC" id="3.5.4.12" evidence="7"/>
<gene>
    <name evidence="11" type="ORF">BCR43DRAFT_485999</name>
</gene>
<sequence length="392" mass="43774">MLRHIHFFKDMSKGYMFYILCCSIFQAQLLYLSPSFFRGVRVVCVCESGNMLIGLVGPRCSGKRTVADFLVTRHHFTPLAVQGTEHTIRSFDDSAALLKFVTENWRSDFVTWDIDLGQIDQFKKRPFFLLVYVDAPVTVRYQRLCARDRSSLPLDSFVEKDDEAVFGVSMATANTAPTPRPSLCRARSTADLTITNSYTTLEALHTSIADLQLPNLERLRPSWDTYFMHLSDLAARRSNCMKRRVGCILVKDSRVLATGYNGTPRGLRNCNEGGCDRCNANAACGTGLDRCLCMHAEENALLEAGRGRVDVAGTVLYCNTCPCLGCAIKIIQVGIKEVVYSKSYGMDEMTAKVFKEAGVRLRQHSPPSMRLDTDSLVDEATVDQLGWLSPPQ</sequence>
<evidence type="ECO:0000256" key="7">
    <source>
        <dbReference type="ARBA" id="ARBA00038938"/>
    </source>
</evidence>
<evidence type="ECO:0000256" key="5">
    <source>
        <dbReference type="ARBA" id="ARBA00022801"/>
    </source>
</evidence>
<dbReference type="AlphaFoldDB" id="A0A1X2HNE6"/>
<comment type="cofactor">
    <cofactor evidence="1">
        <name>Zn(2+)</name>
        <dbReference type="ChEBI" id="CHEBI:29105"/>
    </cofactor>
</comment>
<evidence type="ECO:0000256" key="9">
    <source>
        <dbReference type="ARBA" id="ARBA00071582"/>
    </source>
</evidence>
<accession>A0A1X2HNE6</accession>
<evidence type="ECO:0000256" key="6">
    <source>
        <dbReference type="ARBA" id="ARBA00022833"/>
    </source>
</evidence>
<dbReference type="GO" id="GO:0006231">
    <property type="term" value="P:dTMP biosynthetic process"/>
    <property type="evidence" value="ECO:0007669"/>
    <property type="project" value="EnsemblFungi"/>
</dbReference>
<keyword evidence="4" id="KW-0545">Nucleotide biosynthesis</keyword>
<protein>
    <recommendedName>
        <fullName evidence="9">Deoxycytidylate deaminase</fullName>
        <ecNumber evidence="7">3.5.4.12</ecNumber>
    </recommendedName>
    <alternativeName>
        <fullName evidence="8">dCMP deaminase</fullName>
    </alternativeName>
</protein>
<evidence type="ECO:0000313" key="12">
    <source>
        <dbReference type="Proteomes" id="UP000242180"/>
    </source>
</evidence>
<dbReference type="GO" id="GO:0004132">
    <property type="term" value="F:dCMP deaminase activity"/>
    <property type="evidence" value="ECO:0007669"/>
    <property type="project" value="UniProtKB-EC"/>
</dbReference>
<evidence type="ECO:0000256" key="2">
    <source>
        <dbReference type="ARBA" id="ARBA00006576"/>
    </source>
</evidence>
<keyword evidence="6" id="KW-0862">Zinc</keyword>
<dbReference type="InterPro" id="IPR027417">
    <property type="entry name" value="P-loop_NTPase"/>
</dbReference>
<name>A0A1X2HNE6_SYNRA</name>
<dbReference type="InterPro" id="IPR016193">
    <property type="entry name" value="Cytidine_deaminase-like"/>
</dbReference>
<dbReference type="Pfam" id="PF00383">
    <property type="entry name" value="dCMP_cyt_deam_1"/>
    <property type="match status" value="1"/>
</dbReference>
<keyword evidence="12" id="KW-1185">Reference proteome</keyword>
<dbReference type="Proteomes" id="UP000242180">
    <property type="component" value="Unassembled WGS sequence"/>
</dbReference>
<dbReference type="PANTHER" id="PTHR11086">
    <property type="entry name" value="DEOXYCYTIDYLATE DEAMINASE-RELATED"/>
    <property type="match status" value="1"/>
</dbReference>
<dbReference type="Gene3D" id="3.40.50.300">
    <property type="entry name" value="P-loop containing nucleotide triphosphate hydrolases"/>
    <property type="match status" value="1"/>
</dbReference>
<dbReference type="GO" id="GO:0006226">
    <property type="term" value="P:dUMP biosynthetic process"/>
    <property type="evidence" value="ECO:0007669"/>
    <property type="project" value="EnsemblFungi"/>
</dbReference>
<evidence type="ECO:0000256" key="8">
    <source>
        <dbReference type="ARBA" id="ARBA00041763"/>
    </source>
</evidence>
<dbReference type="STRING" id="13706.A0A1X2HNE6"/>
<dbReference type="InParanoid" id="A0A1X2HNE6"/>
<dbReference type="PROSITE" id="PS00903">
    <property type="entry name" value="CYT_DCMP_DEAMINASES_1"/>
    <property type="match status" value="1"/>
</dbReference>
<dbReference type="InterPro" id="IPR016192">
    <property type="entry name" value="APOBEC/CMP_deaminase_Zn-bd"/>
</dbReference>
<dbReference type="InterPro" id="IPR035105">
    <property type="entry name" value="Deoxycytidylate_deaminase_dom"/>
</dbReference>
<evidence type="ECO:0000256" key="3">
    <source>
        <dbReference type="ARBA" id="ARBA00022723"/>
    </source>
</evidence>
<dbReference type="SUPFAM" id="SSF52540">
    <property type="entry name" value="P-loop containing nucleoside triphosphate hydrolases"/>
    <property type="match status" value="1"/>
</dbReference>
<dbReference type="PANTHER" id="PTHR11086:SF18">
    <property type="entry name" value="DEOXYCYTIDYLATE DEAMINASE"/>
    <property type="match status" value="1"/>
</dbReference>
<dbReference type="InterPro" id="IPR015517">
    <property type="entry name" value="dCMP_deaminase-rel"/>
</dbReference>
<dbReference type="FunFam" id="3.40.140.10:FF:000035">
    <property type="entry name" value="dCMP deaminase"/>
    <property type="match status" value="1"/>
</dbReference>
<evidence type="ECO:0000256" key="1">
    <source>
        <dbReference type="ARBA" id="ARBA00001947"/>
    </source>
</evidence>